<proteinExistence type="predicted"/>
<organism evidence="2 3">
    <name type="scientific">Kitasatospora griseola</name>
    <name type="common">Streptomyces griseolosporeus</name>
    <dbReference type="NCBI Taxonomy" id="2064"/>
    <lineage>
        <taxon>Bacteria</taxon>
        <taxon>Bacillati</taxon>
        <taxon>Actinomycetota</taxon>
        <taxon>Actinomycetes</taxon>
        <taxon>Kitasatosporales</taxon>
        <taxon>Streptomycetaceae</taxon>
        <taxon>Kitasatospora</taxon>
    </lineage>
</organism>
<evidence type="ECO:0000313" key="2">
    <source>
        <dbReference type="EMBL" id="KIQ66589.1"/>
    </source>
</evidence>
<sequence>MAFCHPRRRSDGGRHRRPHPRSGPGRCLLPVLGSGSYHASKDFVPTSGTIRIGGKGCTGGAARSFYVQLVRTHNNTRVFSSYSYGADGRGHTDPRGIGVDTGSSYYLRWYGRDNGGHSASAPCAGAYTV</sequence>
<protein>
    <submittedName>
        <fullName evidence="2">Uncharacterized protein</fullName>
    </submittedName>
</protein>
<evidence type="ECO:0000256" key="1">
    <source>
        <dbReference type="SAM" id="MobiDB-lite"/>
    </source>
</evidence>
<dbReference type="EMBL" id="JXZB01000001">
    <property type="protein sequence ID" value="KIQ66589.1"/>
    <property type="molecule type" value="Genomic_DNA"/>
</dbReference>
<accession>A0A0D0PVT8</accession>
<reference evidence="2 3" key="1">
    <citation type="submission" date="2015-02" db="EMBL/GenBank/DDBJ databases">
        <title>Draft genome sequence of Kitasatospora griseola MF730-N6, a bafilomycin, terpentecin and satosporin producer.</title>
        <authorList>
            <person name="Arens J.C."/>
            <person name="Haltli B."/>
            <person name="Kerr R.G."/>
        </authorList>
    </citation>
    <scope>NUCLEOTIDE SEQUENCE [LARGE SCALE GENOMIC DNA]</scope>
    <source>
        <strain evidence="2 3">MF730-N6</strain>
    </source>
</reference>
<gene>
    <name evidence="2" type="ORF">TR51_03360</name>
</gene>
<dbReference type="RefSeq" id="WP_043907874.1">
    <property type="nucleotide sequence ID" value="NZ_JXZB01000001.1"/>
</dbReference>
<comment type="caution">
    <text evidence="2">The sequence shown here is derived from an EMBL/GenBank/DDBJ whole genome shotgun (WGS) entry which is preliminary data.</text>
</comment>
<feature type="compositionally biased region" description="Basic residues" evidence="1">
    <location>
        <begin position="1"/>
        <end position="20"/>
    </location>
</feature>
<name>A0A0D0PVT8_KITGR</name>
<dbReference type="AlphaFoldDB" id="A0A0D0PVT8"/>
<evidence type="ECO:0000313" key="3">
    <source>
        <dbReference type="Proteomes" id="UP000032066"/>
    </source>
</evidence>
<dbReference type="PATRIC" id="fig|2064.6.peg.757"/>
<keyword evidence="3" id="KW-1185">Reference proteome</keyword>
<dbReference type="Proteomes" id="UP000032066">
    <property type="component" value="Unassembled WGS sequence"/>
</dbReference>
<dbReference type="OrthoDB" id="5196321at2"/>
<feature type="region of interest" description="Disordered" evidence="1">
    <location>
        <begin position="1"/>
        <end position="25"/>
    </location>
</feature>